<evidence type="ECO:0000313" key="2">
    <source>
        <dbReference type="Proteomes" id="UP001150925"/>
    </source>
</evidence>
<accession>A0A9W8AWX5</accession>
<dbReference type="OrthoDB" id="79452at2759"/>
<keyword evidence="2" id="KW-1185">Reference proteome</keyword>
<gene>
    <name evidence="1" type="ORF">IWQ62_000489</name>
</gene>
<dbReference type="Proteomes" id="UP001150925">
    <property type="component" value="Unassembled WGS sequence"/>
</dbReference>
<protein>
    <submittedName>
        <fullName evidence="1">Uncharacterized protein</fullName>
    </submittedName>
</protein>
<name>A0A9W8AWX5_9FUNG</name>
<dbReference type="AlphaFoldDB" id="A0A9W8AWX5"/>
<comment type="caution">
    <text evidence="1">The sequence shown here is derived from an EMBL/GenBank/DDBJ whole genome shotgun (WGS) entry which is preliminary data.</text>
</comment>
<dbReference type="EMBL" id="JANBPY010000036">
    <property type="protein sequence ID" value="KAJ1969639.1"/>
    <property type="molecule type" value="Genomic_DNA"/>
</dbReference>
<evidence type="ECO:0000313" key="1">
    <source>
        <dbReference type="EMBL" id="KAJ1969639.1"/>
    </source>
</evidence>
<organism evidence="1 2">
    <name type="scientific">Dispira parvispora</name>
    <dbReference type="NCBI Taxonomy" id="1520584"/>
    <lineage>
        <taxon>Eukaryota</taxon>
        <taxon>Fungi</taxon>
        <taxon>Fungi incertae sedis</taxon>
        <taxon>Zoopagomycota</taxon>
        <taxon>Kickxellomycotina</taxon>
        <taxon>Dimargaritomycetes</taxon>
        <taxon>Dimargaritales</taxon>
        <taxon>Dimargaritaceae</taxon>
        <taxon>Dispira</taxon>
    </lineage>
</organism>
<proteinExistence type="predicted"/>
<reference evidence="1" key="1">
    <citation type="submission" date="2022-07" db="EMBL/GenBank/DDBJ databases">
        <title>Phylogenomic reconstructions and comparative analyses of Kickxellomycotina fungi.</title>
        <authorList>
            <person name="Reynolds N.K."/>
            <person name="Stajich J.E."/>
            <person name="Barry K."/>
            <person name="Grigoriev I.V."/>
            <person name="Crous P."/>
            <person name="Smith M.E."/>
        </authorList>
    </citation>
    <scope>NUCLEOTIDE SEQUENCE</scope>
    <source>
        <strain evidence="1">RSA 1196</strain>
    </source>
</reference>
<sequence>MSSVNPIDGDDQITACWGCKKQIEEGSVVSFGDGIWHIDWDLLFIHNVHISED</sequence>